<dbReference type="Pfam" id="PF07002">
    <property type="entry name" value="Copine"/>
    <property type="match status" value="1"/>
</dbReference>
<dbReference type="GO" id="GO:0016567">
    <property type="term" value="P:protein ubiquitination"/>
    <property type="evidence" value="ECO:0007669"/>
    <property type="project" value="TreeGrafter"/>
</dbReference>
<comment type="caution">
    <text evidence="4">The sequence shown here is derived from an EMBL/GenBank/DDBJ whole genome shotgun (WGS) entry which is preliminary data.</text>
</comment>
<dbReference type="AlphaFoldDB" id="A0AAD8MSZ6"/>
<protein>
    <submittedName>
        <fullName evidence="4">RING-type E3 ubiquitin transferase</fullName>
    </submittedName>
</protein>
<reference evidence="4" key="2">
    <citation type="submission" date="2023-05" db="EMBL/GenBank/DDBJ databases">
        <authorList>
            <person name="Schelkunov M.I."/>
        </authorList>
    </citation>
    <scope>NUCLEOTIDE SEQUENCE</scope>
    <source>
        <strain evidence="4">Hsosn_3</strain>
        <tissue evidence="4">Leaf</tissue>
    </source>
</reference>
<dbReference type="InterPro" id="IPR052079">
    <property type="entry name" value="E3_ligase/Copine_domain"/>
</dbReference>
<proteinExistence type="predicted"/>
<dbReference type="SUPFAM" id="SSF57850">
    <property type="entry name" value="RING/U-box"/>
    <property type="match status" value="1"/>
</dbReference>
<dbReference type="GO" id="GO:0004842">
    <property type="term" value="F:ubiquitin-protein transferase activity"/>
    <property type="evidence" value="ECO:0007669"/>
    <property type="project" value="TreeGrafter"/>
</dbReference>
<evidence type="ECO:0000259" key="3">
    <source>
        <dbReference type="PROSITE" id="PS50089"/>
    </source>
</evidence>
<evidence type="ECO:0000313" key="5">
    <source>
        <dbReference type="Proteomes" id="UP001237642"/>
    </source>
</evidence>
<dbReference type="GO" id="GO:0008270">
    <property type="term" value="F:zinc ion binding"/>
    <property type="evidence" value="ECO:0007669"/>
    <property type="project" value="UniProtKB-KW"/>
</dbReference>
<feature type="compositionally biased region" description="Polar residues" evidence="2">
    <location>
        <begin position="100"/>
        <end position="110"/>
    </location>
</feature>
<feature type="compositionally biased region" description="Low complexity" evidence="2">
    <location>
        <begin position="67"/>
        <end position="76"/>
    </location>
</feature>
<keyword evidence="1" id="KW-0862">Zinc</keyword>
<dbReference type="EMBL" id="JAUIZM010000005">
    <property type="protein sequence ID" value="KAK1383869.1"/>
    <property type="molecule type" value="Genomic_DNA"/>
</dbReference>
<dbReference type="Proteomes" id="UP001237642">
    <property type="component" value="Unassembled WGS sequence"/>
</dbReference>
<dbReference type="InterPro" id="IPR001841">
    <property type="entry name" value="Znf_RING"/>
</dbReference>
<keyword evidence="5" id="KW-1185">Reference proteome</keyword>
<keyword evidence="1" id="KW-0863">Zinc-finger</keyword>
<feature type="domain" description="RING-type" evidence="3">
    <location>
        <begin position="479"/>
        <end position="512"/>
    </location>
</feature>
<dbReference type="Gene3D" id="3.30.40.10">
    <property type="entry name" value="Zinc/RING finger domain, C3HC4 (zinc finger)"/>
    <property type="match status" value="1"/>
</dbReference>
<evidence type="ECO:0000256" key="2">
    <source>
        <dbReference type="SAM" id="MobiDB-lite"/>
    </source>
</evidence>
<feature type="compositionally biased region" description="Polar residues" evidence="2">
    <location>
        <begin position="49"/>
        <end position="62"/>
    </location>
</feature>
<organism evidence="4 5">
    <name type="scientific">Heracleum sosnowskyi</name>
    <dbReference type="NCBI Taxonomy" id="360622"/>
    <lineage>
        <taxon>Eukaryota</taxon>
        <taxon>Viridiplantae</taxon>
        <taxon>Streptophyta</taxon>
        <taxon>Embryophyta</taxon>
        <taxon>Tracheophyta</taxon>
        <taxon>Spermatophyta</taxon>
        <taxon>Magnoliopsida</taxon>
        <taxon>eudicotyledons</taxon>
        <taxon>Gunneridae</taxon>
        <taxon>Pentapetalae</taxon>
        <taxon>asterids</taxon>
        <taxon>campanulids</taxon>
        <taxon>Apiales</taxon>
        <taxon>Apiaceae</taxon>
        <taxon>Apioideae</taxon>
        <taxon>apioid superclade</taxon>
        <taxon>Tordylieae</taxon>
        <taxon>Tordyliinae</taxon>
        <taxon>Heracleum</taxon>
    </lineage>
</organism>
<accession>A0AAD8MSZ6</accession>
<sequence length="523" mass="57812">MGGRCSKPETYSPPSSHNPQHYLIDTSSSGSKCPHHENFSRSSSSSWSYQNIQNDTHINNYQHGEDSSSSSSSSRSGLNNQNDAPGCNCEISSQSSSSSGNPQENHNDTPVSDFLDSFPALTPGLRLKGVGPFLAHNHQPKSLEEVTVALAIAGLESYNLIVGIDFTRNNEWTGARSYNKRSLHQIGDELNPYEQAISIIGKTLVPFDQDNWIPCFGFGDESTLDQDVFNFYPENDGYCNGFEEVLSLYREVVPHGPISFVPIIEMAMTIVEQSNGQFHVLVIIAGQVPRSVDTGQGQLSPEELKTVDAIVKASNLPLYIILVGVGDGPWDMMDTFKDNMPKRNFDNFQFVNFTDIMSHWFYYDRREALFALTALMPIASRYKASIELKMLGSRKGDLPTRLSLPPPVSRASNFSSLNTSQSTIFLPSAPPYDAYFSPPRDGYFSSPYDGYFSPPYDAYSSPVGTAPPVSSSSFDNMVCPICLSNSKDMAFGCGHQTCCECGNDLLLCPICRSLIEIRIKLYY</sequence>
<dbReference type="InterPro" id="IPR010734">
    <property type="entry name" value="Copine_C"/>
</dbReference>
<keyword evidence="1" id="KW-0479">Metal-binding</keyword>
<dbReference type="InterPro" id="IPR013083">
    <property type="entry name" value="Znf_RING/FYVE/PHD"/>
</dbReference>
<keyword evidence="4" id="KW-0808">Transferase</keyword>
<evidence type="ECO:0000313" key="4">
    <source>
        <dbReference type="EMBL" id="KAK1383869.1"/>
    </source>
</evidence>
<feature type="region of interest" description="Disordered" evidence="2">
    <location>
        <begin position="1"/>
        <end position="115"/>
    </location>
</feature>
<evidence type="ECO:0000256" key="1">
    <source>
        <dbReference type="PROSITE-ProRule" id="PRU00175"/>
    </source>
</evidence>
<dbReference type="PANTHER" id="PTHR45751">
    <property type="entry name" value="COPINE FAMILY PROTEIN 1"/>
    <property type="match status" value="1"/>
</dbReference>
<dbReference type="GO" id="GO:0005634">
    <property type="term" value="C:nucleus"/>
    <property type="evidence" value="ECO:0007669"/>
    <property type="project" value="TreeGrafter"/>
</dbReference>
<name>A0AAD8MSZ6_9APIA</name>
<dbReference type="PROSITE" id="PS50089">
    <property type="entry name" value="ZF_RING_2"/>
    <property type="match status" value="1"/>
</dbReference>
<reference evidence="4" key="1">
    <citation type="submission" date="2023-02" db="EMBL/GenBank/DDBJ databases">
        <title>Genome of toxic invasive species Heracleum sosnowskyi carries increased number of genes despite the absence of recent whole-genome duplications.</title>
        <authorList>
            <person name="Schelkunov M."/>
            <person name="Shtratnikova V."/>
            <person name="Makarenko M."/>
            <person name="Klepikova A."/>
            <person name="Omelchenko D."/>
            <person name="Novikova G."/>
            <person name="Obukhova E."/>
            <person name="Bogdanov V."/>
            <person name="Penin A."/>
            <person name="Logacheva M."/>
        </authorList>
    </citation>
    <scope>NUCLEOTIDE SEQUENCE</scope>
    <source>
        <strain evidence="4">Hsosn_3</strain>
        <tissue evidence="4">Leaf</tissue>
    </source>
</reference>
<dbReference type="PANTHER" id="PTHR45751:SF29">
    <property type="entry name" value="E3 UBIQUITIN-PROTEIN LIGASE RGLG2"/>
    <property type="match status" value="1"/>
</dbReference>
<gene>
    <name evidence="4" type="ORF">POM88_021604</name>
</gene>
<feature type="compositionally biased region" description="Polar residues" evidence="2">
    <location>
        <begin position="12"/>
        <end position="31"/>
    </location>
</feature>